<dbReference type="PIRSF" id="PIRSF016661">
    <property type="entry name" value="BioY"/>
    <property type="match status" value="1"/>
</dbReference>
<dbReference type="Gene3D" id="1.10.1760.20">
    <property type="match status" value="1"/>
</dbReference>
<keyword evidence="2" id="KW-1003">Cell membrane</keyword>
<proteinExistence type="inferred from homology"/>
<dbReference type="AlphaFoldDB" id="A0A9D9I0K0"/>
<feature type="transmembrane region" description="Helical" evidence="3">
    <location>
        <begin position="119"/>
        <end position="139"/>
    </location>
</feature>
<feature type="transmembrane region" description="Helical" evidence="3">
    <location>
        <begin position="35"/>
        <end position="51"/>
    </location>
</feature>
<dbReference type="GO" id="GO:0005886">
    <property type="term" value="C:plasma membrane"/>
    <property type="evidence" value="ECO:0007669"/>
    <property type="project" value="UniProtKB-SubCell"/>
</dbReference>
<evidence type="ECO:0000313" key="5">
    <source>
        <dbReference type="Proteomes" id="UP000823618"/>
    </source>
</evidence>
<evidence type="ECO:0000313" key="4">
    <source>
        <dbReference type="EMBL" id="MBO8463643.1"/>
    </source>
</evidence>
<dbReference type="EMBL" id="JADIML010000189">
    <property type="protein sequence ID" value="MBO8463643.1"/>
    <property type="molecule type" value="Genomic_DNA"/>
</dbReference>
<accession>A0A9D9I0K0</accession>
<keyword evidence="3" id="KW-1133">Transmembrane helix</keyword>
<comment type="similarity">
    <text evidence="1 2">Belongs to the BioY family.</text>
</comment>
<dbReference type="PANTHER" id="PTHR34295:SF1">
    <property type="entry name" value="BIOTIN TRANSPORTER BIOY"/>
    <property type="match status" value="1"/>
</dbReference>
<dbReference type="PANTHER" id="PTHR34295">
    <property type="entry name" value="BIOTIN TRANSPORTER BIOY"/>
    <property type="match status" value="1"/>
</dbReference>
<comment type="subcellular location">
    <subcellularLocation>
        <location evidence="2">Cell membrane</location>
        <topology evidence="2">Multi-pass membrane protein</topology>
    </subcellularLocation>
</comment>
<feature type="transmembrane region" description="Helical" evidence="3">
    <location>
        <begin position="145"/>
        <end position="166"/>
    </location>
</feature>
<reference evidence="4" key="2">
    <citation type="journal article" date="2021" name="PeerJ">
        <title>Extensive microbial diversity within the chicken gut microbiome revealed by metagenomics and culture.</title>
        <authorList>
            <person name="Gilroy R."/>
            <person name="Ravi A."/>
            <person name="Getino M."/>
            <person name="Pursley I."/>
            <person name="Horton D.L."/>
            <person name="Alikhan N.F."/>
            <person name="Baker D."/>
            <person name="Gharbi K."/>
            <person name="Hall N."/>
            <person name="Watson M."/>
            <person name="Adriaenssens E.M."/>
            <person name="Foster-Nyarko E."/>
            <person name="Jarju S."/>
            <person name="Secka A."/>
            <person name="Antonio M."/>
            <person name="Oren A."/>
            <person name="Chaudhuri R.R."/>
            <person name="La Ragione R."/>
            <person name="Hildebrand F."/>
            <person name="Pallen M.J."/>
        </authorList>
    </citation>
    <scope>NUCLEOTIDE SEQUENCE</scope>
    <source>
        <strain evidence="4">E3-2379</strain>
    </source>
</reference>
<feature type="transmembrane region" description="Helical" evidence="3">
    <location>
        <begin position="58"/>
        <end position="78"/>
    </location>
</feature>
<organism evidence="4 5">
    <name type="scientific">Candidatus Scybalomonas excrementavium</name>
    <dbReference type="NCBI Taxonomy" id="2840943"/>
    <lineage>
        <taxon>Bacteria</taxon>
        <taxon>Bacillati</taxon>
        <taxon>Bacillota</taxon>
        <taxon>Clostridia</taxon>
        <taxon>Lachnospirales</taxon>
        <taxon>Lachnospiraceae</taxon>
        <taxon>Lachnospiraceae incertae sedis</taxon>
        <taxon>Candidatus Scybalomonas</taxon>
    </lineage>
</organism>
<dbReference type="GO" id="GO:0015225">
    <property type="term" value="F:biotin transmembrane transporter activity"/>
    <property type="evidence" value="ECO:0007669"/>
    <property type="project" value="UniProtKB-UniRule"/>
</dbReference>
<sequence>MKTQRLTTQTITLIAIFVALLAILSQIAIPLPSGVPATLQTFGIALIAYLLQCKKGMITIFIYLFCGLVGIPVFAGFSSGLSCFFGKTGGFLYGFCFLVFFCGLGTWTNTAWKTITVSALGLIACHICGVLQFALLMHMSISSSFLLVSLPFLLKDALSIVGAFLLSKLITKALAQSGIQLHTLT</sequence>
<protein>
    <recommendedName>
        <fullName evidence="2">Biotin transporter</fullName>
    </recommendedName>
</protein>
<feature type="transmembrane region" description="Helical" evidence="3">
    <location>
        <begin position="12"/>
        <end position="29"/>
    </location>
</feature>
<keyword evidence="2 3" id="KW-0472">Membrane</keyword>
<keyword evidence="2" id="KW-0813">Transport</keyword>
<gene>
    <name evidence="4" type="ORF">IAC13_06920</name>
</gene>
<feature type="transmembrane region" description="Helical" evidence="3">
    <location>
        <begin position="90"/>
        <end position="107"/>
    </location>
</feature>
<keyword evidence="3" id="KW-0812">Transmembrane</keyword>
<evidence type="ECO:0000256" key="3">
    <source>
        <dbReference type="SAM" id="Phobius"/>
    </source>
</evidence>
<name>A0A9D9I0K0_9FIRM</name>
<evidence type="ECO:0000256" key="1">
    <source>
        <dbReference type="ARBA" id="ARBA00010692"/>
    </source>
</evidence>
<dbReference type="InterPro" id="IPR003784">
    <property type="entry name" value="BioY"/>
</dbReference>
<dbReference type="Pfam" id="PF02632">
    <property type="entry name" value="BioY"/>
    <property type="match status" value="1"/>
</dbReference>
<dbReference type="Proteomes" id="UP000823618">
    <property type="component" value="Unassembled WGS sequence"/>
</dbReference>
<reference evidence="4" key="1">
    <citation type="submission" date="2020-10" db="EMBL/GenBank/DDBJ databases">
        <authorList>
            <person name="Gilroy R."/>
        </authorList>
    </citation>
    <scope>NUCLEOTIDE SEQUENCE</scope>
    <source>
        <strain evidence="4">E3-2379</strain>
    </source>
</reference>
<comment type="caution">
    <text evidence="4">The sequence shown here is derived from an EMBL/GenBank/DDBJ whole genome shotgun (WGS) entry which is preliminary data.</text>
</comment>
<evidence type="ECO:0000256" key="2">
    <source>
        <dbReference type="PIRNR" id="PIRNR016661"/>
    </source>
</evidence>